<protein>
    <recommendedName>
        <fullName evidence="1">MULE transposase domain-containing protein</fullName>
    </recommendedName>
</protein>
<evidence type="ECO:0000313" key="3">
    <source>
        <dbReference type="Proteomes" id="UP000478052"/>
    </source>
</evidence>
<dbReference type="PANTHER" id="PTHR47160">
    <property type="entry name" value="PUTATIVE-RELATED"/>
    <property type="match status" value="1"/>
</dbReference>
<dbReference type="Proteomes" id="UP000478052">
    <property type="component" value="Unassembled WGS sequence"/>
</dbReference>
<feature type="non-terminal residue" evidence="2">
    <location>
        <position position="582"/>
    </location>
</feature>
<dbReference type="EMBL" id="VUJU01008990">
    <property type="protein sequence ID" value="KAF0723322.1"/>
    <property type="molecule type" value="Genomic_DNA"/>
</dbReference>
<dbReference type="PANTHER" id="PTHR47160:SF10">
    <property type="entry name" value="MULE TRANSPOSASE DOMAIN-CONTAINING PROTEIN"/>
    <property type="match status" value="1"/>
</dbReference>
<accession>A0A6G0W9V3</accession>
<dbReference type="AlphaFoldDB" id="A0A6G0W9V3"/>
<comment type="caution">
    <text evidence="2">The sequence shown here is derived from an EMBL/GenBank/DDBJ whole genome shotgun (WGS) entry which is preliminary data.</text>
</comment>
<feature type="domain" description="MULE transposase" evidence="1">
    <location>
        <begin position="284"/>
        <end position="380"/>
    </location>
</feature>
<sequence length="582" mass="68173">MMFFEVLIICFLLNNNVEFKLLRRINDRVLIKHWITSNGRGISSCSKNDKRKELDKTPKAGSLNYIVNHDHAYHITNQEHGIINHDHDYAPMDLVHNDNELQELTHEVLNLEKPKRYLACVEKKTENSCRATAHISPDQNDDKLVLCKQHNHQLRPFNEEVPLLRQKLTEKALQKSVCSYSSRGIYMEEIINFPNAAQDYTFLQGSERMRRLRQKSFPKTPDDIEDLHTLLMSNSQFTLTLQNPSNKFYQGSLLINQQIKGLIFCNISNIQLLEPELRNVRVAGCDGTFKTVPKFKKKDAYQIFTFQVIYKNVSFPLVYAILSGKTEEIYVELLSYIRNVLPLTYSQLTIITDYEYGLMNAIKTIFPESDQQGCYFHFCQAIIRFIRNKKASIYHLITKNEIAARVLRMIHYSQVLALPYLPAIQTDDIPSMEDGFQTIVDYVNQFPNLMMCLEEFLFDYIWRYWFETMGPTAITVFKKDIRTNNFVESYHASLLRLIKPHPKVWEFLNQLLFLENQSFVEFRQLKQNLKIRNGGPTRARTANTEAIKDFLVDYTQDLNSDRLLSFLRRAGHRVDGYIIQEI</sequence>
<dbReference type="OrthoDB" id="7551987at2759"/>
<keyword evidence="3" id="KW-1185">Reference proteome</keyword>
<proteinExistence type="predicted"/>
<evidence type="ECO:0000259" key="1">
    <source>
        <dbReference type="Pfam" id="PF10551"/>
    </source>
</evidence>
<dbReference type="Pfam" id="PF10551">
    <property type="entry name" value="MULE"/>
    <property type="match status" value="1"/>
</dbReference>
<evidence type="ECO:0000313" key="2">
    <source>
        <dbReference type="EMBL" id="KAF0723322.1"/>
    </source>
</evidence>
<organism evidence="2 3">
    <name type="scientific">Aphis craccivora</name>
    <name type="common">Cowpea aphid</name>
    <dbReference type="NCBI Taxonomy" id="307492"/>
    <lineage>
        <taxon>Eukaryota</taxon>
        <taxon>Metazoa</taxon>
        <taxon>Ecdysozoa</taxon>
        <taxon>Arthropoda</taxon>
        <taxon>Hexapoda</taxon>
        <taxon>Insecta</taxon>
        <taxon>Pterygota</taxon>
        <taxon>Neoptera</taxon>
        <taxon>Paraneoptera</taxon>
        <taxon>Hemiptera</taxon>
        <taxon>Sternorrhyncha</taxon>
        <taxon>Aphidomorpha</taxon>
        <taxon>Aphidoidea</taxon>
        <taxon>Aphididae</taxon>
        <taxon>Aphidini</taxon>
        <taxon>Aphis</taxon>
        <taxon>Aphis</taxon>
    </lineage>
</organism>
<reference evidence="2 3" key="1">
    <citation type="submission" date="2019-08" db="EMBL/GenBank/DDBJ databases">
        <title>Whole genome of Aphis craccivora.</title>
        <authorList>
            <person name="Voronova N.V."/>
            <person name="Shulinski R.S."/>
            <person name="Bandarenka Y.V."/>
            <person name="Zhorov D.G."/>
            <person name="Warner D."/>
        </authorList>
    </citation>
    <scope>NUCLEOTIDE SEQUENCE [LARGE SCALE GENOMIC DNA]</scope>
    <source>
        <strain evidence="2">180601</strain>
        <tissue evidence="2">Whole Body</tissue>
    </source>
</reference>
<dbReference type="InterPro" id="IPR018289">
    <property type="entry name" value="MULE_transposase_dom"/>
</dbReference>
<gene>
    <name evidence="2" type="ORF">FWK35_00024173</name>
</gene>
<name>A0A6G0W9V3_APHCR</name>